<comment type="subcellular location">
    <subcellularLocation>
        <location evidence="1">Cell outer membrane</location>
    </subcellularLocation>
</comment>
<dbReference type="PANTHER" id="PTHR30026">
    <property type="entry name" value="OUTER MEMBRANE PROTEIN TOLC"/>
    <property type="match status" value="1"/>
</dbReference>
<dbReference type="Proteomes" id="UP000007460">
    <property type="component" value="Chromosome"/>
</dbReference>
<dbReference type="PANTHER" id="PTHR30026:SF20">
    <property type="entry name" value="OUTER MEMBRANE PROTEIN TOLC"/>
    <property type="match status" value="1"/>
</dbReference>
<keyword evidence="5" id="KW-0812">Transmembrane</keyword>
<proteinExistence type="inferred from homology"/>
<name>D5BQV7_PUNMI</name>
<feature type="signal peptide" evidence="8">
    <location>
        <begin position="1"/>
        <end position="27"/>
    </location>
</feature>
<evidence type="ECO:0000313" key="9">
    <source>
        <dbReference type="EMBL" id="ADE38671.1"/>
    </source>
</evidence>
<dbReference type="SUPFAM" id="SSF56954">
    <property type="entry name" value="Outer membrane efflux proteins (OEP)"/>
    <property type="match status" value="1"/>
</dbReference>
<protein>
    <submittedName>
        <fullName evidence="9">Outer membrane efflux family protein</fullName>
    </submittedName>
</protein>
<gene>
    <name evidence="9" type="ordered locus">SAR116_0428</name>
</gene>
<dbReference type="GO" id="GO:0015288">
    <property type="term" value="F:porin activity"/>
    <property type="evidence" value="ECO:0007669"/>
    <property type="project" value="TreeGrafter"/>
</dbReference>
<evidence type="ECO:0000313" key="10">
    <source>
        <dbReference type="Proteomes" id="UP000007460"/>
    </source>
</evidence>
<organism evidence="9 10">
    <name type="scientific">Puniceispirillum marinum (strain IMCC1322)</name>
    <dbReference type="NCBI Taxonomy" id="488538"/>
    <lineage>
        <taxon>Bacteria</taxon>
        <taxon>Pseudomonadati</taxon>
        <taxon>Pseudomonadota</taxon>
        <taxon>Alphaproteobacteria</taxon>
        <taxon>Candidatus Puniceispirillales</taxon>
        <taxon>Candidatus Puniceispirillaceae</taxon>
        <taxon>Candidatus Puniceispirillum</taxon>
    </lineage>
</organism>
<keyword evidence="3" id="KW-0813">Transport</keyword>
<dbReference type="AlphaFoldDB" id="D5BQV7"/>
<feature type="chain" id="PRO_5003070067" evidence="8">
    <location>
        <begin position="28"/>
        <end position="453"/>
    </location>
</feature>
<dbReference type="STRING" id="488538.SAR116_0428"/>
<dbReference type="InterPro" id="IPR051906">
    <property type="entry name" value="TolC-like"/>
</dbReference>
<evidence type="ECO:0000256" key="3">
    <source>
        <dbReference type="ARBA" id="ARBA00022448"/>
    </source>
</evidence>
<dbReference type="RefSeq" id="WP_013045301.1">
    <property type="nucleotide sequence ID" value="NC_014010.1"/>
</dbReference>
<reference evidence="9 10" key="1">
    <citation type="journal article" date="2010" name="J. Bacteriol.">
        <title>Complete genome sequence of "Candidatus Puniceispirillum marinum" IMCC1322, a representative of the SAR116 clade in the Alphaproteobacteria.</title>
        <authorList>
            <person name="Oh H.M."/>
            <person name="Kwon K.K."/>
            <person name="Kang I."/>
            <person name="Kang S.G."/>
            <person name="Lee J.H."/>
            <person name="Kim S.J."/>
            <person name="Cho J.C."/>
        </authorList>
    </citation>
    <scope>NUCLEOTIDE SEQUENCE [LARGE SCALE GENOMIC DNA]</scope>
    <source>
        <strain evidence="9 10">IMCC1322</strain>
    </source>
</reference>
<evidence type="ECO:0000256" key="5">
    <source>
        <dbReference type="ARBA" id="ARBA00022692"/>
    </source>
</evidence>
<sequence length="453" mass="48101">MTYVSRSFAYAVALFATVMLGPTTTFSATLDEALRASLVNSAELAAARQSWVSAREQIGVSTSTSDLTGTVKITGNQSHSDSSTTSGFKQSQYASAAITLSKNLYDGGQSAENAKLAEYKLDAATASYSNSEQALILKTIEAYLDVVKAQREVSLHADNLARLESHVKAAEARVRAGAATPTRIAESKARYARAQSDAIAAAADLQNADDKLHSLTGIELRDLSLPAALSSLPATLIEAENIARAEHPNIRKAIANELSASQQFNTLAAAVKPTVSLSLSASSKDKTGTAGDLDDMSAQIVFSSPFLTTNATRAKSRSVSASHAQSKFARDEAIRAVDVDLRSAFRNMNTTKIRLDAVTSELEATRLVARGIVSEVTFGQKTILDQLDAEQDVNAAELRLVNAEHDIILASYRFKAAMGRLSAVNLGLGDVLPSLTNLPSPDDMFTGTIPITK</sequence>
<dbReference type="eggNOG" id="COG1538">
    <property type="taxonomic scope" value="Bacteria"/>
</dbReference>
<accession>D5BQV7</accession>
<dbReference type="HOGENOM" id="CLU_012817_0_0_5"/>
<evidence type="ECO:0000256" key="1">
    <source>
        <dbReference type="ARBA" id="ARBA00004442"/>
    </source>
</evidence>
<dbReference type="GO" id="GO:0015562">
    <property type="term" value="F:efflux transmembrane transporter activity"/>
    <property type="evidence" value="ECO:0007669"/>
    <property type="project" value="InterPro"/>
</dbReference>
<dbReference type="Gene3D" id="1.20.1600.10">
    <property type="entry name" value="Outer membrane efflux proteins (OEP)"/>
    <property type="match status" value="1"/>
</dbReference>
<dbReference type="KEGG" id="apb:SAR116_0428"/>
<keyword evidence="6" id="KW-0472">Membrane</keyword>
<dbReference type="Pfam" id="PF02321">
    <property type="entry name" value="OEP"/>
    <property type="match status" value="2"/>
</dbReference>
<evidence type="ECO:0000256" key="7">
    <source>
        <dbReference type="ARBA" id="ARBA00023237"/>
    </source>
</evidence>
<keyword evidence="4" id="KW-1134">Transmembrane beta strand</keyword>
<evidence type="ECO:0000256" key="2">
    <source>
        <dbReference type="ARBA" id="ARBA00007613"/>
    </source>
</evidence>
<keyword evidence="8" id="KW-0732">Signal</keyword>
<evidence type="ECO:0000256" key="6">
    <source>
        <dbReference type="ARBA" id="ARBA00023136"/>
    </source>
</evidence>
<keyword evidence="7" id="KW-0998">Cell outer membrane</keyword>
<comment type="similarity">
    <text evidence="2">Belongs to the outer membrane factor (OMF) (TC 1.B.17) family.</text>
</comment>
<dbReference type="EMBL" id="CP001751">
    <property type="protein sequence ID" value="ADE38671.1"/>
    <property type="molecule type" value="Genomic_DNA"/>
</dbReference>
<keyword evidence="10" id="KW-1185">Reference proteome</keyword>
<evidence type="ECO:0000256" key="8">
    <source>
        <dbReference type="SAM" id="SignalP"/>
    </source>
</evidence>
<evidence type="ECO:0000256" key="4">
    <source>
        <dbReference type="ARBA" id="ARBA00022452"/>
    </source>
</evidence>
<dbReference type="GO" id="GO:0009279">
    <property type="term" value="C:cell outer membrane"/>
    <property type="evidence" value="ECO:0007669"/>
    <property type="project" value="UniProtKB-SubCell"/>
</dbReference>
<dbReference type="GO" id="GO:1990281">
    <property type="term" value="C:efflux pump complex"/>
    <property type="evidence" value="ECO:0007669"/>
    <property type="project" value="TreeGrafter"/>
</dbReference>
<dbReference type="InterPro" id="IPR003423">
    <property type="entry name" value="OMP_efflux"/>
</dbReference>